<keyword evidence="3" id="KW-1185">Reference proteome</keyword>
<feature type="region of interest" description="Disordered" evidence="1">
    <location>
        <begin position="329"/>
        <end position="392"/>
    </location>
</feature>
<feature type="compositionally biased region" description="Low complexity" evidence="1">
    <location>
        <begin position="329"/>
        <end position="351"/>
    </location>
</feature>
<feature type="compositionally biased region" description="Polar residues" evidence="1">
    <location>
        <begin position="217"/>
        <end position="229"/>
    </location>
</feature>
<feature type="compositionally biased region" description="Basic residues" evidence="1">
    <location>
        <begin position="536"/>
        <end position="548"/>
    </location>
</feature>
<evidence type="ECO:0000313" key="3">
    <source>
        <dbReference type="Proteomes" id="UP000078561"/>
    </source>
</evidence>
<dbReference type="AlphaFoldDB" id="A0A168MJY8"/>
<evidence type="ECO:0000256" key="1">
    <source>
        <dbReference type="SAM" id="MobiDB-lite"/>
    </source>
</evidence>
<feature type="compositionally biased region" description="Acidic residues" evidence="1">
    <location>
        <begin position="718"/>
        <end position="732"/>
    </location>
</feature>
<organism evidence="2">
    <name type="scientific">Absidia glauca</name>
    <name type="common">Pin mould</name>
    <dbReference type="NCBI Taxonomy" id="4829"/>
    <lineage>
        <taxon>Eukaryota</taxon>
        <taxon>Fungi</taxon>
        <taxon>Fungi incertae sedis</taxon>
        <taxon>Mucoromycota</taxon>
        <taxon>Mucoromycotina</taxon>
        <taxon>Mucoromycetes</taxon>
        <taxon>Mucorales</taxon>
        <taxon>Cunninghamellaceae</taxon>
        <taxon>Absidia</taxon>
    </lineage>
</organism>
<dbReference type="EMBL" id="LT552278">
    <property type="protein sequence ID" value="SAL98676.1"/>
    <property type="molecule type" value="Genomic_DNA"/>
</dbReference>
<sequence>MVDKKSDSHTIITSPLSDETIDELGYARITSQCPSSPTSLVNSSSKATPKIATTSLAIELVAGPTKSPPPVLMPRPRPAVHPTLKLTNAFANPTADSSLVTLNSSQQNRLHQSQQQHTSPPQPKPTLKALPEEEEEHPEKPPSTYVTPPLPPLTMKPLAPTPSGSVLPNQPPMPIKGDEINTSSTKGTLLLESSQSTYLRDNLGPTATSSTPSSPPRQSNGDSNLNRQIVNDKGPLGQKQQSADTRSALVSSKEEDHQHNTTINDPPSTIPDNVRPIDSGFLARKNPFSQGITMTTLPAAAAGSAAATLPASTNAPVVPSPLVKSTLASQLSTSSKSTSSSSSTDSNVPTTEKALPTVNKSFSTPNQTKSRPSLDQLKYQQPPQPQQHRNIRKSMSTEQLIKSTHHQDLHSDSSFIAHSQHPTVEKLLYGGGNGGGKTSIQQLQQEYLLRQNGYLRRQVDALRVDNMESQRQHQELISRMKQLEVQLLEKRQPVAPIPSGPPTLNEYQHHHYYHHNVVDTTEDDQDVDEEEDEDHHHHHHRQYHHIQHNHRDSMEENGSDQQGASPQIDRTRNAYLHQHTKRPSNPRRHSTHAAPSTSNPPSPPANRRQRQRHVTAPSLHHYGKNPIAQDRQIPPDSRSTRPRSRSVPKNNATDYHHGFPPPRYRQQPPQQEQWMYHEARARVDDDDDDNEDMQQVRYHHYPPPRQRPPPGFAHAFELDDDYDEDEDDDNDSMELRDTRHFEDGNYFYAPEEEDYLDDQDYYQHHHMAAPVPPPPPPPPLPSMFYYPPSFDRPPPPPPPPDAYFNDPYAPPLVPPLTRRKSASGLRPPRGVPPVLMEFMNQPHYERSSRQPMNMNGKQIVVKNTGTSDAEQTVRDDHLCLLIVSSPHAHQRLPMPPQRRQQRIHLPEGNDQLPPRPSHFGRQYPNPGMKRKQRPPPAGNYTQPPRSTTASGFAEPHESSSPRRTGAIATASPRMSSTMPGRRSTMNRGRPYQSPTVPRFSNMA</sequence>
<reference evidence="2" key="1">
    <citation type="submission" date="2016-04" db="EMBL/GenBank/DDBJ databases">
        <authorList>
            <person name="Evans L.H."/>
            <person name="Alamgir A."/>
            <person name="Owens N."/>
            <person name="Weber N.D."/>
            <person name="Virtaneva K."/>
            <person name="Barbian K."/>
            <person name="Babar A."/>
            <person name="Rosenke K."/>
        </authorList>
    </citation>
    <scope>NUCLEOTIDE SEQUENCE [LARGE SCALE GENOMIC DNA]</scope>
    <source>
        <strain evidence="2">CBS 101.48</strain>
    </source>
</reference>
<proteinExistence type="predicted"/>
<feature type="compositionally biased region" description="Acidic residues" evidence="1">
    <location>
        <begin position="521"/>
        <end position="533"/>
    </location>
</feature>
<feature type="compositionally biased region" description="Polar residues" evidence="1">
    <location>
        <begin position="972"/>
        <end position="986"/>
    </location>
</feature>
<feature type="compositionally biased region" description="Polar residues" evidence="1">
    <location>
        <begin position="238"/>
        <end position="250"/>
    </location>
</feature>
<dbReference type="GO" id="GO:0005884">
    <property type="term" value="C:actin filament"/>
    <property type="evidence" value="ECO:0007669"/>
    <property type="project" value="TreeGrafter"/>
</dbReference>
<feature type="compositionally biased region" description="Polar residues" evidence="1">
    <location>
        <begin position="358"/>
        <end position="373"/>
    </location>
</feature>
<feature type="compositionally biased region" description="Low complexity" evidence="1">
    <location>
        <begin position="664"/>
        <end position="673"/>
    </location>
</feature>
<dbReference type="InParanoid" id="A0A168MJY8"/>
<dbReference type="GO" id="GO:0030041">
    <property type="term" value="P:actin filament polymerization"/>
    <property type="evidence" value="ECO:0007669"/>
    <property type="project" value="TreeGrafter"/>
</dbReference>
<gene>
    <name evidence="2" type="primary">ABSGL_04231.1 scaffold 5169</name>
</gene>
<feature type="region of interest" description="Disordered" evidence="1">
    <location>
        <begin position="699"/>
        <end position="733"/>
    </location>
</feature>
<feature type="compositionally biased region" description="Basic residues" evidence="1">
    <location>
        <begin position="578"/>
        <end position="591"/>
    </location>
</feature>
<dbReference type="Proteomes" id="UP000078561">
    <property type="component" value="Unassembled WGS sequence"/>
</dbReference>
<feature type="compositionally biased region" description="Low complexity" evidence="1">
    <location>
        <begin position="103"/>
        <end position="129"/>
    </location>
</feature>
<dbReference type="InterPro" id="IPR051412">
    <property type="entry name" value="Formin_Homology_Diaphanous_sf"/>
</dbReference>
<dbReference type="PANTHER" id="PTHR45691:SF6">
    <property type="entry name" value="PROTEIN DIAPHANOUS"/>
    <property type="match status" value="1"/>
</dbReference>
<evidence type="ECO:0000313" key="2">
    <source>
        <dbReference type="EMBL" id="SAL98676.1"/>
    </source>
</evidence>
<feature type="compositionally biased region" description="Polar residues" evidence="1">
    <location>
        <begin position="939"/>
        <end position="950"/>
    </location>
</feature>
<dbReference type="PANTHER" id="PTHR45691">
    <property type="entry name" value="PROTEIN DIAPHANOUS"/>
    <property type="match status" value="1"/>
</dbReference>
<dbReference type="OMA" id="MYHEARA"/>
<feature type="region of interest" description="Disordered" evidence="1">
    <location>
        <begin position="103"/>
        <end position="183"/>
    </location>
</feature>
<dbReference type="OrthoDB" id="10667697at2759"/>
<feature type="compositionally biased region" description="Polar residues" evidence="1">
    <location>
        <begin position="260"/>
        <end position="271"/>
    </location>
</feature>
<feature type="region of interest" description="Disordered" evidence="1">
    <location>
        <begin position="200"/>
        <end position="282"/>
    </location>
</feature>
<feature type="region of interest" description="Disordered" evidence="1">
    <location>
        <begin position="521"/>
        <end position="673"/>
    </location>
</feature>
<accession>A0A168MJY8</accession>
<feature type="region of interest" description="Disordered" evidence="1">
    <location>
        <begin position="906"/>
        <end position="1003"/>
    </location>
</feature>
<protein>
    <submittedName>
        <fullName evidence="2">Uncharacterized protein</fullName>
    </submittedName>
</protein>
<name>A0A168MJY8_ABSGL</name>